<gene>
    <name evidence="9" type="ORF">HMPREF9446_02610</name>
</gene>
<dbReference type="CDD" id="cd00075">
    <property type="entry name" value="HATPase"/>
    <property type="match status" value="1"/>
</dbReference>
<comment type="catalytic activity">
    <reaction evidence="1">
        <text>ATP + protein L-histidine = ADP + protein N-phospho-L-histidine.</text>
        <dbReference type="EC" id="2.7.13.3"/>
    </reaction>
</comment>
<evidence type="ECO:0000256" key="6">
    <source>
        <dbReference type="ARBA" id="ARBA00023012"/>
    </source>
</evidence>
<dbReference type="SMART" id="SM00387">
    <property type="entry name" value="HATPase_c"/>
    <property type="match status" value="1"/>
</dbReference>
<feature type="transmembrane region" description="Helical" evidence="7">
    <location>
        <begin position="256"/>
        <end position="279"/>
    </location>
</feature>
<dbReference type="PANTHER" id="PTHR45453:SF1">
    <property type="entry name" value="PHOSPHATE REGULON SENSOR PROTEIN PHOR"/>
    <property type="match status" value="1"/>
</dbReference>
<organism evidence="9 10">
    <name type="scientific">Bacteroides fluxus YIT 12057</name>
    <dbReference type="NCBI Taxonomy" id="763034"/>
    <lineage>
        <taxon>Bacteria</taxon>
        <taxon>Pseudomonadati</taxon>
        <taxon>Bacteroidota</taxon>
        <taxon>Bacteroidia</taxon>
        <taxon>Bacteroidales</taxon>
        <taxon>Bacteroidaceae</taxon>
        <taxon>Bacteroides</taxon>
    </lineage>
</organism>
<evidence type="ECO:0000256" key="1">
    <source>
        <dbReference type="ARBA" id="ARBA00000085"/>
    </source>
</evidence>
<keyword evidence="6" id="KW-0902">Two-component regulatory system</keyword>
<evidence type="ECO:0000313" key="10">
    <source>
        <dbReference type="Proteomes" id="UP000003416"/>
    </source>
</evidence>
<dbReference type="GO" id="GO:0004721">
    <property type="term" value="F:phosphoprotein phosphatase activity"/>
    <property type="evidence" value="ECO:0007669"/>
    <property type="project" value="TreeGrafter"/>
</dbReference>
<dbReference type="SMART" id="SM00388">
    <property type="entry name" value="HisKA"/>
    <property type="match status" value="1"/>
</dbReference>
<dbReference type="PRINTS" id="PR00344">
    <property type="entry name" value="BCTRLSENSOR"/>
</dbReference>
<dbReference type="InterPro" id="IPR004358">
    <property type="entry name" value="Sig_transdc_His_kin-like_C"/>
</dbReference>
<dbReference type="HOGENOM" id="CLU_026375_0_0_10"/>
<dbReference type="Gene3D" id="3.30.565.10">
    <property type="entry name" value="Histidine kinase-like ATPase, C-terminal domain"/>
    <property type="match status" value="1"/>
</dbReference>
<dbReference type="SUPFAM" id="SSF55874">
    <property type="entry name" value="ATPase domain of HSP90 chaperone/DNA topoisomerase II/histidine kinase"/>
    <property type="match status" value="1"/>
</dbReference>
<feature type="domain" description="Histidine kinase" evidence="8">
    <location>
        <begin position="294"/>
        <end position="512"/>
    </location>
</feature>
<dbReference type="InterPro" id="IPR003594">
    <property type="entry name" value="HATPase_dom"/>
</dbReference>
<evidence type="ECO:0000256" key="3">
    <source>
        <dbReference type="ARBA" id="ARBA00022553"/>
    </source>
</evidence>
<dbReference type="InterPro" id="IPR050351">
    <property type="entry name" value="BphY/WalK/GraS-like"/>
</dbReference>
<keyword evidence="10" id="KW-1185">Reference proteome</keyword>
<name>F3PV36_9BACE</name>
<keyword evidence="7" id="KW-1133">Transmembrane helix</keyword>
<dbReference type="EMBL" id="AFBN01000057">
    <property type="protein sequence ID" value="EGF55623.1"/>
    <property type="molecule type" value="Genomic_DNA"/>
</dbReference>
<proteinExistence type="predicted"/>
<dbReference type="Gene3D" id="1.10.287.130">
    <property type="match status" value="1"/>
</dbReference>
<dbReference type="InterPro" id="IPR005467">
    <property type="entry name" value="His_kinase_dom"/>
</dbReference>
<protein>
    <recommendedName>
        <fullName evidence="2">histidine kinase</fullName>
        <ecNumber evidence="2">2.7.13.3</ecNumber>
    </recommendedName>
</protein>
<keyword evidence="3" id="KW-0597">Phosphoprotein</keyword>
<accession>F3PV36</accession>
<evidence type="ECO:0000256" key="4">
    <source>
        <dbReference type="ARBA" id="ARBA00022679"/>
    </source>
</evidence>
<dbReference type="GeneID" id="86050105"/>
<dbReference type="GO" id="GO:0016036">
    <property type="term" value="P:cellular response to phosphate starvation"/>
    <property type="evidence" value="ECO:0007669"/>
    <property type="project" value="TreeGrafter"/>
</dbReference>
<dbReference type="InterPro" id="IPR003661">
    <property type="entry name" value="HisK_dim/P_dom"/>
</dbReference>
<dbReference type="PROSITE" id="PS50109">
    <property type="entry name" value="HIS_KIN"/>
    <property type="match status" value="1"/>
</dbReference>
<keyword evidence="5 9" id="KW-0418">Kinase</keyword>
<dbReference type="GO" id="GO:0005886">
    <property type="term" value="C:plasma membrane"/>
    <property type="evidence" value="ECO:0007669"/>
    <property type="project" value="TreeGrafter"/>
</dbReference>
<dbReference type="GO" id="GO:0000155">
    <property type="term" value="F:phosphorelay sensor kinase activity"/>
    <property type="evidence" value="ECO:0007669"/>
    <property type="project" value="InterPro"/>
</dbReference>
<feature type="transmembrane region" description="Helical" evidence="7">
    <location>
        <begin position="7"/>
        <end position="27"/>
    </location>
</feature>
<comment type="caution">
    <text evidence="9">The sequence shown here is derived from an EMBL/GenBank/DDBJ whole genome shotgun (WGS) entry which is preliminary data.</text>
</comment>
<dbReference type="CDD" id="cd00082">
    <property type="entry name" value="HisKA"/>
    <property type="match status" value="1"/>
</dbReference>
<dbReference type="FunFam" id="3.30.565.10:FF:000006">
    <property type="entry name" value="Sensor histidine kinase WalK"/>
    <property type="match status" value="1"/>
</dbReference>
<dbReference type="SUPFAM" id="SSF47384">
    <property type="entry name" value="Homodimeric domain of signal transducing histidine kinase"/>
    <property type="match status" value="1"/>
</dbReference>
<reference evidence="9 10" key="1">
    <citation type="submission" date="2011-02" db="EMBL/GenBank/DDBJ databases">
        <authorList>
            <person name="Weinstock G."/>
            <person name="Sodergren E."/>
            <person name="Clifton S."/>
            <person name="Fulton L."/>
            <person name="Fulton B."/>
            <person name="Courtney L."/>
            <person name="Fronick C."/>
            <person name="Harrison M."/>
            <person name="Strong C."/>
            <person name="Farmer C."/>
            <person name="Delahaunty K."/>
            <person name="Markovic C."/>
            <person name="Hall O."/>
            <person name="Minx P."/>
            <person name="Tomlinson C."/>
            <person name="Mitreva M."/>
            <person name="Hou S."/>
            <person name="Chen J."/>
            <person name="Wollam A."/>
            <person name="Pepin K.H."/>
            <person name="Johnson M."/>
            <person name="Bhonagiri V."/>
            <person name="Zhang X."/>
            <person name="Suruliraj S."/>
            <person name="Warren W."/>
            <person name="Chinwalla A."/>
            <person name="Mardis E.R."/>
            <person name="Wilson R.K."/>
        </authorList>
    </citation>
    <scope>NUCLEOTIDE SEQUENCE [LARGE SCALE GENOMIC DNA]</scope>
    <source>
        <strain evidence="9 10">YIT 12057</strain>
    </source>
</reference>
<dbReference type="Proteomes" id="UP000003416">
    <property type="component" value="Unassembled WGS sequence"/>
</dbReference>
<keyword evidence="7" id="KW-0472">Membrane</keyword>
<evidence type="ECO:0000256" key="2">
    <source>
        <dbReference type="ARBA" id="ARBA00012438"/>
    </source>
</evidence>
<dbReference type="InterPro" id="IPR036890">
    <property type="entry name" value="HATPase_C_sf"/>
</dbReference>
<keyword evidence="4" id="KW-0808">Transferase</keyword>
<evidence type="ECO:0000259" key="8">
    <source>
        <dbReference type="PROSITE" id="PS50109"/>
    </source>
</evidence>
<dbReference type="Pfam" id="PF02518">
    <property type="entry name" value="HATPase_c"/>
    <property type="match status" value="1"/>
</dbReference>
<dbReference type="RefSeq" id="WP_009125861.1">
    <property type="nucleotide sequence ID" value="NZ_GL882654.1"/>
</dbReference>
<evidence type="ECO:0000256" key="7">
    <source>
        <dbReference type="SAM" id="Phobius"/>
    </source>
</evidence>
<evidence type="ECO:0000313" key="9">
    <source>
        <dbReference type="EMBL" id="EGF55623.1"/>
    </source>
</evidence>
<dbReference type="eggNOG" id="COG2205">
    <property type="taxonomic scope" value="Bacteria"/>
</dbReference>
<keyword evidence="7" id="KW-0812">Transmembrane</keyword>
<dbReference type="PANTHER" id="PTHR45453">
    <property type="entry name" value="PHOSPHATE REGULON SENSOR PROTEIN PHOR"/>
    <property type="match status" value="1"/>
</dbReference>
<evidence type="ECO:0000256" key="5">
    <source>
        <dbReference type="ARBA" id="ARBA00022777"/>
    </source>
</evidence>
<dbReference type="STRING" id="763034.HMPREF9446_02610"/>
<dbReference type="Pfam" id="PF00512">
    <property type="entry name" value="HisKA"/>
    <property type="match status" value="1"/>
</dbReference>
<dbReference type="AlphaFoldDB" id="F3PV36"/>
<dbReference type="InterPro" id="IPR036097">
    <property type="entry name" value="HisK_dim/P_sf"/>
</dbReference>
<dbReference type="EC" id="2.7.13.3" evidence="2"/>
<sequence>MKLPLKYIAILVIASLTGIFVYQAYWLTDLYHTMYGQMERSISEAMRISDYNEMMVRVNKLKNDTVKEGTVSVSTGYENDKPYVRSHANITYTDTTQISGTEDLGNTVTEATEDTISEDEAPNSENSMMHVNEGVNVILSKQNDMQKLTNYFQRGLHSGLDIISDPDLAIYDSLLISLLREQGLDVPYRLEYLYTGGGKDRALPFTDTLSVRGTEGYTPSVRAVQYDYAFNLHNSQHYRLTIEPIDMIVLRQMSGILITSFIILVILSFAFWFLIHTILKQKTLEEMKSDFTNNITHELKTPIAVAYAANDALLNFSQAEEKAQRDKYLNICQEQLQRLSGLVEQILSMSMERRKTLCLYPEELHIQEILEPLIEQHKLKADKPVRISVDINPDGMTVLADRTHFSNILSNLIDNAIKYSHEKAEIDIHCRTVRTGTNEQAEISVTDQGIGIALEKQRHIFDKFYRVPTGNLHDVKGYGLGLFYVKTMTERHGGSVSVKSETGKGSTFTIKI</sequence>